<dbReference type="Proteomes" id="UP000002774">
    <property type="component" value="Chromosome"/>
</dbReference>
<evidence type="ECO:0000313" key="1">
    <source>
        <dbReference type="EMBL" id="EHQ24206.1"/>
    </source>
</evidence>
<dbReference type="OrthoDB" id="769642at2"/>
<reference evidence="1" key="1">
    <citation type="submission" date="2011-09" db="EMBL/GenBank/DDBJ databases">
        <title>The permanent draft genome of Mucilaginibacter paludis DSM 18603.</title>
        <authorList>
            <consortium name="US DOE Joint Genome Institute (JGI-PGF)"/>
            <person name="Lucas S."/>
            <person name="Han J."/>
            <person name="Lapidus A."/>
            <person name="Bruce D."/>
            <person name="Goodwin L."/>
            <person name="Pitluck S."/>
            <person name="Peters L."/>
            <person name="Kyrpides N."/>
            <person name="Mavromatis K."/>
            <person name="Ivanova N."/>
            <person name="Mikhailova N."/>
            <person name="Held B."/>
            <person name="Detter J.C."/>
            <person name="Tapia R."/>
            <person name="Han C."/>
            <person name="Land M."/>
            <person name="Hauser L."/>
            <person name="Markowitz V."/>
            <person name="Cheng J.-F."/>
            <person name="Hugenholtz P."/>
            <person name="Woyke T."/>
            <person name="Wu D."/>
            <person name="Tindall B."/>
            <person name="Brambilla E."/>
            <person name="Klenk H.-P."/>
            <person name="Eisen J.A."/>
        </authorList>
    </citation>
    <scope>NUCLEOTIDE SEQUENCE [LARGE SCALE GENOMIC DNA]</scope>
    <source>
        <strain evidence="1">DSM 18603</strain>
    </source>
</reference>
<dbReference type="RefSeq" id="WP_008503714.1">
    <property type="nucleotide sequence ID" value="NZ_CM001403.1"/>
</dbReference>
<protein>
    <submittedName>
        <fullName evidence="1">Uncharacterized protein</fullName>
    </submittedName>
</protein>
<dbReference type="HOGENOM" id="CLU_152505_0_0_10"/>
<accession>H1YCL9</accession>
<evidence type="ECO:0000313" key="2">
    <source>
        <dbReference type="Proteomes" id="UP000002774"/>
    </source>
</evidence>
<proteinExistence type="predicted"/>
<organism evidence="1 2">
    <name type="scientific">Mucilaginibacter paludis DSM 18603</name>
    <dbReference type="NCBI Taxonomy" id="714943"/>
    <lineage>
        <taxon>Bacteria</taxon>
        <taxon>Pseudomonadati</taxon>
        <taxon>Bacteroidota</taxon>
        <taxon>Sphingobacteriia</taxon>
        <taxon>Sphingobacteriales</taxon>
        <taxon>Sphingobacteriaceae</taxon>
        <taxon>Mucilaginibacter</taxon>
    </lineage>
</organism>
<dbReference type="eggNOG" id="ENOG5033IX6">
    <property type="taxonomic scope" value="Bacteria"/>
</dbReference>
<dbReference type="EMBL" id="CM001403">
    <property type="protein sequence ID" value="EHQ24206.1"/>
    <property type="molecule type" value="Genomic_DNA"/>
</dbReference>
<sequence>MSWDILIINSNKPVDLEEGEWPNFKSRQSVIDAIQASFPDSDWSDPSWRRLNKHNATIEFNMGDSEDIGNSFMLHVRGRTDIALEIVKMCSQNNWITFDASGNQFLDESNQHQNSFNNWCAYRDQIVSGDAEKKPWWKFW</sequence>
<gene>
    <name evidence="1" type="ORF">Mucpa_0001</name>
</gene>
<dbReference type="AlphaFoldDB" id="H1YCL9"/>
<keyword evidence="2" id="KW-1185">Reference proteome</keyword>
<name>H1YCL9_9SPHI</name>